<organism evidence="1 2">
    <name type="scientific">Atta colombica</name>
    <dbReference type="NCBI Taxonomy" id="520822"/>
    <lineage>
        <taxon>Eukaryota</taxon>
        <taxon>Metazoa</taxon>
        <taxon>Ecdysozoa</taxon>
        <taxon>Arthropoda</taxon>
        <taxon>Hexapoda</taxon>
        <taxon>Insecta</taxon>
        <taxon>Pterygota</taxon>
        <taxon>Neoptera</taxon>
        <taxon>Endopterygota</taxon>
        <taxon>Hymenoptera</taxon>
        <taxon>Apocrita</taxon>
        <taxon>Aculeata</taxon>
        <taxon>Formicoidea</taxon>
        <taxon>Formicidae</taxon>
        <taxon>Myrmicinae</taxon>
        <taxon>Atta</taxon>
    </lineage>
</organism>
<name>A0A195B992_9HYME</name>
<reference evidence="1 2" key="1">
    <citation type="submission" date="2015-09" db="EMBL/GenBank/DDBJ databases">
        <title>Atta colombica WGS genome.</title>
        <authorList>
            <person name="Nygaard S."/>
            <person name="Hu H."/>
            <person name="Boomsma J."/>
            <person name="Zhang G."/>
        </authorList>
    </citation>
    <scope>NUCLEOTIDE SEQUENCE [LARGE SCALE GENOMIC DNA]</scope>
    <source>
        <strain evidence="1">Treedump-2</strain>
        <tissue evidence="1">Whole body</tissue>
    </source>
</reference>
<dbReference type="Proteomes" id="UP000078540">
    <property type="component" value="Unassembled WGS sequence"/>
</dbReference>
<evidence type="ECO:0000313" key="2">
    <source>
        <dbReference type="Proteomes" id="UP000078540"/>
    </source>
</evidence>
<evidence type="ECO:0000313" key="1">
    <source>
        <dbReference type="EMBL" id="KYM80759.1"/>
    </source>
</evidence>
<sequence>MLIETNGPRALYNDLCVETVGTMWNPVTTLVSRILNLVPRVRDGRFFLPPYCFATAFRATSMHLPNPDVHAISLLSNSPNQNDLILVHFLQFHFRSTSSDSGAAIYDDIEQINLPRKVPASLMEAPVCCLLSLEKFNAVARKSHKYIGKYRLTRFEMRRTFLSCIVLQEARTLEIQESNDNALATVCRGTNGFGESSDGTSRGASPCCVLQKIEAPCGLD</sequence>
<accession>A0A195B992</accession>
<dbReference type="AlphaFoldDB" id="A0A195B992"/>
<keyword evidence="2" id="KW-1185">Reference proteome</keyword>
<protein>
    <submittedName>
        <fullName evidence="1">Uncharacterized protein</fullName>
    </submittedName>
</protein>
<gene>
    <name evidence="1" type="ORF">ALC53_08760</name>
</gene>
<proteinExistence type="predicted"/>
<dbReference type="EMBL" id="KQ976556">
    <property type="protein sequence ID" value="KYM80759.1"/>
    <property type="molecule type" value="Genomic_DNA"/>
</dbReference>